<dbReference type="CDD" id="cd03789">
    <property type="entry name" value="GT9_LPS_heptosyltransferase"/>
    <property type="match status" value="1"/>
</dbReference>
<dbReference type="GO" id="GO:0009244">
    <property type="term" value="P:lipopolysaccharide core region biosynthetic process"/>
    <property type="evidence" value="ECO:0007669"/>
    <property type="project" value="TreeGrafter"/>
</dbReference>
<evidence type="ECO:0008006" key="6">
    <source>
        <dbReference type="Google" id="ProtNLM"/>
    </source>
</evidence>
<reference evidence="4 5" key="1">
    <citation type="journal article" date="2018" name="Arch. Microbiol.">
        <title>New insights into the metabolic potential of the phototrophic purple bacterium Rhodopila globiformis DSM 161(T) from its draft genome sequence and evidence for a vanadium-dependent nitrogenase.</title>
        <authorList>
            <person name="Imhoff J.F."/>
            <person name="Rahn T."/>
            <person name="Kunzel S."/>
            <person name="Neulinger S.C."/>
        </authorList>
    </citation>
    <scope>NUCLEOTIDE SEQUENCE [LARGE SCALE GENOMIC DNA]</scope>
    <source>
        <strain evidence="4 5">DSM 161</strain>
    </source>
</reference>
<feature type="transmembrane region" description="Helical" evidence="3">
    <location>
        <begin position="15"/>
        <end position="35"/>
    </location>
</feature>
<evidence type="ECO:0000256" key="1">
    <source>
        <dbReference type="ARBA" id="ARBA00022676"/>
    </source>
</evidence>
<dbReference type="PANTHER" id="PTHR30160">
    <property type="entry name" value="TETRAACYLDISACCHARIDE 4'-KINASE-RELATED"/>
    <property type="match status" value="1"/>
</dbReference>
<evidence type="ECO:0000256" key="3">
    <source>
        <dbReference type="SAM" id="Phobius"/>
    </source>
</evidence>
<keyword evidence="3" id="KW-0472">Membrane</keyword>
<proteinExistence type="predicted"/>
<keyword evidence="5" id="KW-1185">Reference proteome</keyword>
<dbReference type="InterPro" id="IPR002201">
    <property type="entry name" value="Glyco_trans_9"/>
</dbReference>
<keyword evidence="2" id="KW-0808">Transferase</keyword>
<name>A0A2S6NJD9_RHOGL</name>
<dbReference type="PANTHER" id="PTHR30160:SF1">
    <property type="entry name" value="LIPOPOLYSACCHARIDE 1,2-N-ACETYLGLUCOSAMINETRANSFERASE-RELATED"/>
    <property type="match status" value="1"/>
</dbReference>
<comment type="caution">
    <text evidence="4">The sequence shown here is derived from an EMBL/GenBank/DDBJ whole genome shotgun (WGS) entry which is preliminary data.</text>
</comment>
<dbReference type="InterPro" id="IPR051199">
    <property type="entry name" value="LPS_LOS_Heptosyltrfase"/>
</dbReference>
<protein>
    <recommendedName>
        <fullName evidence="6">ADP-heptose--LPS heptosyltransferase</fullName>
    </recommendedName>
</protein>
<dbReference type="GO" id="GO:0008713">
    <property type="term" value="F:ADP-heptose-lipopolysaccharide heptosyltransferase activity"/>
    <property type="evidence" value="ECO:0007669"/>
    <property type="project" value="TreeGrafter"/>
</dbReference>
<dbReference type="EMBL" id="NHRY01000090">
    <property type="protein sequence ID" value="PPQ34745.1"/>
    <property type="molecule type" value="Genomic_DNA"/>
</dbReference>
<dbReference type="AlphaFoldDB" id="A0A2S6NJD9"/>
<keyword evidence="3" id="KW-0812">Transmembrane</keyword>
<dbReference type="OrthoDB" id="9807356at2"/>
<dbReference type="Gene3D" id="3.40.50.2000">
    <property type="entry name" value="Glycogen Phosphorylase B"/>
    <property type="match status" value="2"/>
</dbReference>
<evidence type="ECO:0000256" key="2">
    <source>
        <dbReference type="ARBA" id="ARBA00022679"/>
    </source>
</evidence>
<dbReference type="GO" id="GO:0005829">
    <property type="term" value="C:cytosol"/>
    <property type="evidence" value="ECO:0007669"/>
    <property type="project" value="TreeGrafter"/>
</dbReference>
<keyword evidence="1" id="KW-0328">Glycosyltransferase</keyword>
<sequence>MRDLPSTQPVRPNILIVKLGAFGNIILSMAAFAAIRRHHADARISVLTSPAFAGWLRTFPYFDDVLVDPRPSRWDFAATRRLARMLADGRFGRVYDLQTSVRSSRYLHLFPARQRPDWSGIAYGCSLPDRDPRRNSLHDMDRQEGQLRQAGITDFAPPDMSWCRGDIGRFGLPRDFAVLVPGSSPNRLAKRWPAARYQALAAMLRDRGIAPVVIGSAAEQQLAAEIPAAIDLTGQTGFGDLADMARAACFAVGNDTGPMHLLATAGCPAITLFSRDSNPALCAPRGRWTRVLQRDDLTDLPVEAVLESLPQESEAEPVQA</sequence>
<organism evidence="4 5">
    <name type="scientific">Rhodopila globiformis</name>
    <name type="common">Rhodopseudomonas globiformis</name>
    <dbReference type="NCBI Taxonomy" id="1071"/>
    <lineage>
        <taxon>Bacteria</taxon>
        <taxon>Pseudomonadati</taxon>
        <taxon>Pseudomonadota</taxon>
        <taxon>Alphaproteobacteria</taxon>
        <taxon>Acetobacterales</taxon>
        <taxon>Acetobacteraceae</taxon>
        <taxon>Rhodopila</taxon>
    </lineage>
</organism>
<keyword evidence="3" id="KW-1133">Transmembrane helix</keyword>
<dbReference type="Pfam" id="PF01075">
    <property type="entry name" value="Glyco_transf_9"/>
    <property type="match status" value="1"/>
</dbReference>
<dbReference type="Proteomes" id="UP000239724">
    <property type="component" value="Unassembled WGS sequence"/>
</dbReference>
<accession>A0A2S6NJD9</accession>
<evidence type="ECO:0000313" key="5">
    <source>
        <dbReference type="Proteomes" id="UP000239724"/>
    </source>
</evidence>
<dbReference type="SUPFAM" id="SSF53756">
    <property type="entry name" value="UDP-Glycosyltransferase/glycogen phosphorylase"/>
    <property type="match status" value="1"/>
</dbReference>
<evidence type="ECO:0000313" key="4">
    <source>
        <dbReference type="EMBL" id="PPQ34745.1"/>
    </source>
</evidence>
<gene>
    <name evidence="4" type="ORF">CCS01_09725</name>
</gene>